<dbReference type="PIRSF" id="PIRSF028757">
    <property type="entry name" value="LD-carboxypeptidase"/>
    <property type="match status" value="1"/>
</dbReference>
<organism evidence="9 10">
    <name type="scientific">Candidatus Eisenbergiella merdipullorum</name>
    <dbReference type="NCBI Taxonomy" id="2838553"/>
    <lineage>
        <taxon>Bacteria</taxon>
        <taxon>Bacillati</taxon>
        <taxon>Bacillota</taxon>
        <taxon>Clostridia</taxon>
        <taxon>Lachnospirales</taxon>
        <taxon>Lachnospiraceae</taxon>
        <taxon>Eisenbergiella</taxon>
    </lineage>
</organism>
<dbReference type="InterPro" id="IPR027461">
    <property type="entry name" value="Carboxypeptidase_A_C_sf"/>
</dbReference>
<feature type="domain" description="LD-carboxypeptidase N-terminal" evidence="7">
    <location>
        <begin position="13"/>
        <end position="135"/>
    </location>
</feature>
<dbReference type="InterPro" id="IPR027478">
    <property type="entry name" value="LdcA_N"/>
</dbReference>
<evidence type="ECO:0000259" key="7">
    <source>
        <dbReference type="Pfam" id="PF02016"/>
    </source>
</evidence>
<dbReference type="PANTHER" id="PTHR30237:SF2">
    <property type="entry name" value="MUREIN TETRAPEPTIDE CARBOXYPEPTIDASE"/>
    <property type="match status" value="1"/>
</dbReference>
<feature type="domain" description="LD-carboxypeptidase C-terminal" evidence="8">
    <location>
        <begin position="211"/>
        <end position="331"/>
    </location>
</feature>
<evidence type="ECO:0000259" key="8">
    <source>
        <dbReference type="Pfam" id="PF17676"/>
    </source>
</evidence>
<feature type="active site" description="Charge relay system" evidence="6">
    <location>
        <position position="317"/>
    </location>
</feature>
<comment type="caution">
    <text evidence="9">The sequence shown here is derived from an EMBL/GenBank/DDBJ whole genome shotgun (WGS) entry which is preliminary data.</text>
</comment>
<keyword evidence="3" id="KW-0645">Protease</keyword>
<dbReference type="Pfam" id="PF02016">
    <property type="entry name" value="Peptidase_S66"/>
    <property type="match status" value="1"/>
</dbReference>
<evidence type="ECO:0000256" key="1">
    <source>
        <dbReference type="ARBA" id="ARBA00010233"/>
    </source>
</evidence>
<protein>
    <submittedName>
        <fullName evidence="9">LD-carboxypeptidase</fullName>
    </submittedName>
</protein>
<dbReference type="PANTHER" id="PTHR30237">
    <property type="entry name" value="MURAMOYLTETRAPEPTIDE CARBOXYPEPTIDASE"/>
    <property type="match status" value="1"/>
</dbReference>
<feature type="active site" description="Nucleophile" evidence="6">
    <location>
        <position position="115"/>
    </location>
</feature>
<keyword evidence="4" id="KW-0378">Hydrolase</keyword>
<dbReference type="InterPro" id="IPR040921">
    <property type="entry name" value="Peptidase_S66C"/>
</dbReference>
<reference evidence="9" key="2">
    <citation type="submission" date="2021-04" db="EMBL/GenBank/DDBJ databases">
        <authorList>
            <person name="Gilroy R."/>
        </authorList>
    </citation>
    <scope>NUCLEOTIDE SEQUENCE</scope>
    <source>
        <strain evidence="9">CHK179-7159</strain>
    </source>
</reference>
<dbReference type="Gene3D" id="3.50.30.60">
    <property type="entry name" value="LD-carboxypeptidase A C-terminal domain-like"/>
    <property type="match status" value="1"/>
</dbReference>
<dbReference type="InterPro" id="IPR003507">
    <property type="entry name" value="S66_fam"/>
</dbReference>
<keyword evidence="2" id="KW-0121">Carboxypeptidase</keyword>
<dbReference type="Pfam" id="PF17676">
    <property type="entry name" value="Peptidase_S66C"/>
    <property type="match status" value="1"/>
</dbReference>
<evidence type="ECO:0000256" key="5">
    <source>
        <dbReference type="ARBA" id="ARBA00022825"/>
    </source>
</evidence>
<dbReference type="SUPFAM" id="SSF52317">
    <property type="entry name" value="Class I glutamine amidotransferase-like"/>
    <property type="match status" value="1"/>
</dbReference>
<evidence type="ECO:0000256" key="3">
    <source>
        <dbReference type="ARBA" id="ARBA00022670"/>
    </source>
</evidence>
<dbReference type="GO" id="GO:0006508">
    <property type="term" value="P:proteolysis"/>
    <property type="evidence" value="ECO:0007669"/>
    <property type="project" value="UniProtKB-KW"/>
</dbReference>
<keyword evidence="5" id="KW-0720">Serine protease</keyword>
<comment type="similarity">
    <text evidence="1">Belongs to the peptidase S66 family.</text>
</comment>
<evidence type="ECO:0000313" key="10">
    <source>
        <dbReference type="Proteomes" id="UP000886858"/>
    </source>
</evidence>
<dbReference type="GO" id="GO:0008236">
    <property type="term" value="F:serine-type peptidase activity"/>
    <property type="evidence" value="ECO:0007669"/>
    <property type="project" value="UniProtKB-KW"/>
</dbReference>
<reference evidence="9" key="1">
    <citation type="journal article" date="2021" name="PeerJ">
        <title>Extensive microbial diversity within the chicken gut microbiome revealed by metagenomics and culture.</title>
        <authorList>
            <person name="Gilroy R."/>
            <person name="Ravi A."/>
            <person name="Getino M."/>
            <person name="Pursley I."/>
            <person name="Horton D.L."/>
            <person name="Alikhan N.F."/>
            <person name="Baker D."/>
            <person name="Gharbi K."/>
            <person name="Hall N."/>
            <person name="Watson M."/>
            <person name="Adriaenssens E.M."/>
            <person name="Foster-Nyarko E."/>
            <person name="Jarju S."/>
            <person name="Secka A."/>
            <person name="Antonio M."/>
            <person name="Oren A."/>
            <person name="Chaudhuri R.R."/>
            <person name="La Ragione R."/>
            <person name="Hildebrand F."/>
            <person name="Pallen M.J."/>
        </authorList>
    </citation>
    <scope>NUCLEOTIDE SEQUENCE</scope>
    <source>
        <strain evidence="9">CHK179-7159</strain>
    </source>
</reference>
<proteinExistence type="inferred from homology"/>
<dbReference type="InterPro" id="IPR029062">
    <property type="entry name" value="Class_I_gatase-like"/>
</dbReference>
<gene>
    <name evidence="9" type="ORF">H9717_09210</name>
</gene>
<name>A0A9D2L1E6_9FIRM</name>
<dbReference type="AlphaFoldDB" id="A0A9D2L1E6"/>
<evidence type="ECO:0000256" key="2">
    <source>
        <dbReference type="ARBA" id="ARBA00022645"/>
    </source>
</evidence>
<sequence>MRYPEFLKENGTIGFVTPSCGAATEPYYSAFNNALKKFQSLGYSTKLGPNCYASDGIGISSTPENCGREINEAMTASDSDVLISCGGGELMCEILDYVDFDRIMQAAPKWFMGYSDNTNLTLLLPTLCDTASIYGPCAGAFGMEPWHSSVHDALDLLCGKNLTAHSYDRWEKERFKTEENPLAPYHTTEPVVLKPFGIGNAAETGEIRFHGRLLGGCTDCLVNLTGTKYDRVREFSEKYAQDGIIWFLESCDLNVFSIRRAMWQMKHAGWFSHVKGFLIGRPLCFGQEMMGLDQYAAVWEPLKEFGVPVIMDVDLGHLPPQMPLICGSLADVSLHRTKELEDWKLEIAMRLG</sequence>
<dbReference type="GO" id="GO:0004180">
    <property type="term" value="F:carboxypeptidase activity"/>
    <property type="evidence" value="ECO:0007669"/>
    <property type="project" value="UniProtKB-KW"/>
</dbReference>
<evidence type="ECO:0000256" key="6">
    <source>
        <dbReference type="PIRSR" id="PIRSR028757-1"/>
    </source>
</evidence>
<dbReference type="Proteomes" id="UP000886858">
    <property type="component" value="Unassembled WGS sequence"/>
</dbReference>
<dbReference type="EMBL" id="DWYY01000100">
    <property type="protein sequence ID" value="HJA93271.1"/>
    <property type="molecule type" value="Genomic_DNA"/>
</dbReference>
<feature type="active site" description="Charge relay system" evidence="6">
    <location>
        <position position="249"/>
    </location>
</feature>
<dbReference type="SUPFAM" id="SSF141986">
    <property type="entry name" value="LD-carboxypeptidase A C-terminal domain-like"/>
    <property type="match status" value="1"/>
</dbReference>
<evidence type="ECO:0000313" key="9">
    <source>
        <dbReference type="EMBL" id="HJA93271.1"/>
    </source>
</evidence>
<accession>A0A9D2L1E6</accession>
<evidence type="ECO:0000256" key="4">
    <source>
        <dbReference type="ARBA" id="ARBA00022801"/>
    </source>
</evidence>
<dbReference type="InterPro" id="IPR040449">
    <property type="entry name" value="Peptidase_S66_N"/>
</dbReference>
<dbReference type="CDD" id="cd07062">
    <property type="entry name" value="Peptidase_S66_mccF_like"/>
    <property type="match status" value="1"/>
</dbReference>
<dbReference type="Gene3D" id="3.40.50.10740">
    <property type="entry name" value="Class I glutamine amidotransferase-like"/>
    <property type="match status" value="1"/>
</dbReference>